<organism evidence="1 2">
    <name type="scientific">Anopheles quadriannulatus</name>
    <name type="common">Mosquito</name>
    <dbReference type="NCBI Taxonomy" id="34691"/>
    <lineage>
        <taxon>Eukaryota</taxon>
        <taxon>Metazoa</taxon>
        <taxon>Ecdysozoa</taxon>
        <taxon>Arthropoda</taxon>
        <taxon>Hexapoda</taxon>
        <taxon>Insecta</taxon>
        <taxon>Pterygota</taxon>
        <taxon>Neoptera</taxon>
        <taxon>Endopterygota</taxon>
        <taxon>Diptera</taxon>
        <taxon>Nematocera</taxon>
        <taxon>Culicoidea</taxon>
        <taxon>Culicidae</taxon>
        <taxon>Anophelinae</taxon>
        <taxon>Anopheles</taxon>
    </lineage>
</organism>
<dbReference type="Proteomes" id="UP000076407">
    <property type="component" value="Unassembled WGS sequence"/>
</dbReference>
<dbReference type="VEuPathDB" id="VectorBase:AQUA014747"/>
<dbReference type="AlphaFoldDB" id="A0A182XSD4"/>
<evidence type="ECO:0000313" key="1">
    <source>
        <dbReference type="EnsemblMetazoa" id="AQUA014747-PA"/>
    </source>
</evidence>
<protein>
    <submittedName>
        <fullName evidence="1">Uncharacterized protein</fullName>
    </submittedName>
</protein>
<sequence length="26" mass="3117">MYGFVNYALELLVLKNFGLNIWEQIK</sequence>
<accession>A0A182XSD4</accession>
<proteinExistence type="predicted"/>
<name>A0A182XSD4_ANOQN</name>
<keyword evidence="2" id="KW-1185">Reference proteome</keyword>
<dbReference type="EnsemblMetazoa" id="AQUA014747-RA">
    <property type="protein sequence ID" value="AQUA014747-PA"/>
    <property type="gene ID" value="AQUA014747"/>
</dbReference>
<reference evidence="1" key="1">
    <citation type="submission" date="2020-05" db="UniProtKB">
        <authorList>
            <consortium name="EnsemblMetazoa"/>
        </authorList>
    </citation>
    <scope>IDENTIFICATION</scope>
    <source>
        <strain evidence="1">SANGQUA</strain>
    </source>
</reference>
<evidence type="ECO:0000313" key="2">
    <source>
        <dbReference type="Proteomes" id="UP000076407"/>
    </source>
</evidence>
<dbReference type="STRING" id="34691.A0A182XSD4"/>